<proteinExistence type="predicted"/>
<reference evidence="1" key="1">
    <citation type="submission" date="2022-07" db="EMBL/GenBank/DDBJ databases">
        <authorList>
            <consortium name="DAFM: The Division of Animal and Food Microbiology"/>
        </authorList>
    </citation>
    <scope>NUCLEOTIDE SEQUENCE</scope>
    <source>
        <strain evidence="1">19MO01SH01-2</strain>
    </source>
</reference>
<dbReference type="EMBL" id="ABLOJW010000004">
    <property type="protein sequence ID" value="EKT4091556.1"/>
    <property type="molecule type" value="Genomic_DNA"/>
</dbReference>
<dbReference type="AlphaFoldDB" id="A0AAI9FTD7"/>
<name>A0AAI9FTD7_STEMA</name>
<protein>
    <submittedName>
        <fullName evidence="1">Uncharacterized protein</fullName>
    </submittedName>
</protein>
<organism evidence="1 2">
    <name type="scientific">Stenotrophomonas maltophilia</name>
    <name type="common">Pseudomonas maltophilia</name>
    <name type="synonym">Xanthomonas maltophilia</name>
    <dbReference type="NCBI Taxonomy" id="40324"/>
    <lineage>
        <taxon>Bacteria</taxon>
        <taxon>Pseudomonadati</taxon>
        <taxon>Pseudomonadota</taxon>
        <taxon>Gammaproteobacteria</taxon>
        <taxon>Lysobacterales</taxon>
        <taxon>Lysobacteraceae</taxon>
        <taxon>Stenotrophomonas</taxon>
        <taxon>Stenotrophomonas maltophilia group</taxon>
    </lineage>
</organism>
<comment type="caution">
    <text evidence="1">The sequence shown here is derived from an EMBL/GenBank/DDBJ whole genome shotgun (WGS) entry which is preliminary data.</text>
</comment>
<gene>
    <name evidence="1" type="ORF">QEG23_001042</name>
</gene>
<sequence>MQRFDALAFEAFSAAGVADAAHFIASDGTETPCTALVDESVQQFGDVDAGPVPVTFDRITLQLSEVTPRVGAVVRIEGSGRRLKLVQKLRGDASAEQWEVSNA</sequence>
<evidence type="ECO:0000313" key="2">
    <source>
        <dbReference type="Proteomes" id="UP001218208"/>
    </source>
</evidence>
<evidence type="ECO:0000313" key="1">
    <source>
        <dbReference type="EMBL" id="EKT4091556.1"/>
    </source>
</evidence>
<dbReference type="Proteomes" id="UP001218208">
    <property type="component" value="Unassembled WGS sequence"/>
</dbReference>
<accession>A0AAI9FTD7</accession>
<dbReference type="RefSeq" id="WP_125892275.1">
    <property type="nucleotide sequence ID" value="NZ_RATQ01000006.1"/>
</dbReference>